<dbReference type="AlphaFoldDB" id="A0AAW5V462"/>
<evidence type="ECO:0000313" key="2">
    <source>
        <dbReference type="EMBL" id="TGL72550.1"/>
    </source>
</evidence>
<reference evidence="2" key="1">
    <citation type="submission" date="2018-10" db="EMBL/GenBank/DDBJ databases">
        <authorList>
            <person name="Vincent A.T."/>
            <person name="Schiettekatte O."/>
            <person name="Bourhy P."/>
            <person name="Veyrier F.J."/>
            <person name="Picardeau M."/>
        </authorList>
    </citation>
    <scope>NUCLEOTIDE SEQUENCE</scope>
    <source>
        <strain evidence="2">201702449</strain>
    </source>
</reference>
<accession>A0AAW5V462</accession>
<keyword evidence="3" id="KW-1185">Reference proteome</keyword>
<dbReference type="EMBL" id="JAMQQD010000006">
    <property type="protein sequence ID" value="MCW7516431.1"/>
    <property type="molecule type" value="Genomic_DNA"/>
</dbReference>
<sequence>MGIYHKIGVKSSVNEVMSALTTQLGLANWWTRDVGGSFVNGVSTIGEVISFEFGHGNAIEMTVQEISSKQVKWECVSGPMDWIGSQIDFQLDLGKATTGEEMTILYFRHHKWKQESEFTAHCSMKWATFLLSLKNFLETGIGRPSPDDLKIDDMN</sequence>
<protein>
    <submittedName>
        <fullName evidence="1">SRPBCC domain-containing protein</fullName>
    </submittedName>
</protein>
<dbReference type="SUPFAM" id="SSF55961">
    <property type="entry name" value="Bet v1-like"/>
    <property type="match status" value="1"/>
</dbReference>
<comment type="caution">
    <text evidence="1">The sequence shown here is derived from an EMBL/GenBank/DDBJ whole genome shotgun (WGS) entry which is preliminary data.</text>
</comment>
<name>A0AAW5V462_9LEPT</name>
<evidence type="ECO:0000313" key="3">
    <source>
        <dbReference type="Proteomes" id="UP000297352"/>
    </source>
</evidence>
<gene>
    <name evidence="2" type="ORF">EHQ60_07510</name>
    <name evidence="1" type="ORF">ND810_14780</name>
</gene>
<dbReference type="EMBL" id="RQGI01000025">
    <property type="protein sequence ID" value="TGL72550.1"/>
    <property type="molecule type" value="Genomic_DNA"/>
</dbReference>
<proteinExistence type="predicted"/>
<reference evidence="1" key="3">
    <citation type="submission" date="2022-06" db="EMBL/GenBank/DDBJ databases">
        <title>Leptospira isolates from biofilms formed at urban environments.</title>
        <authorList>
            <person name="Ribeiro P.S."/>
            <person name="Sousa T."/>
            <person name="Carvalho N."/>
            <person name="Aburjaile F."/>
            <person name="Neves F."/>
            <person name="Oliveira D."/>
            <person name="Blanco L."/>
            <person name="Lima J."/>
            <person name="Costa F."/>
            <person name="Brenig B."/>
            <person name="Soares S."/>
            <person name="Ramos R."/>
            <person name="Goes-Neto A."/>
            <person name="Matiuzzi M."/>
            <person name="Azevedo V."/>
            <person name="Ristow P."/>
        </authorList>
    </citation>
    <scope>NUCLEOTIDE SEQUENCE</scope>
    <source>
        <strain evidence="1">VSF7</strain>
    </source>
</reference>
<dbReference type="Gene3D" id="3.30.530.20">
    <property type="match status" value="1"/>
</dbReference>
<dbReference type="InterPro" id="IPR023393">
    <property type="entry name" value="START-like_dom_sf"/>
</dbReference>
<dbReference type="Proteomes" id="UP001209694">
    <property type="component" value="Unassembled WGS sequence"/>
</dbReference>
<reference evidence="3" key="2">
    <citation type="journal article" date="2019" name="PLoS Negl. Trop. Dis.">
        <title>Revisiting the worldwide diversity of Leptospira species in the environment.</title>
        <authorList>
            <person name="Vincent A.T."/>
            <person name="Schiettekatte O."/>
            <person name="Bourhy P."/>
            <person name="Veyrier F.J."/>
            <person name="Picardeau M."/>
        </authorList>
    </citation>
    <scope>NUCLEOTIDE SEQUENCE [LARGE SCALE GENOMIC DNA]</scope>
    <source>
        <strain evidence="3">201702449</strain>
    </source>
</reference>
<dbReference type="RefSeq" id="WP_135603423.1">
    <property type="nucleotide sequence ID" value="NZ_JAMQPS010000004.1"/>
</dbReference>
<evidence type="ECO:0000313" key="1">
    <source>
        <dbReference type="EMBL" id="MCW7516431.1"/>
    </source>
</evidence>
<evidence type="ECO:0000313" key="4">
    <source>
        <dbReference type="Proteomes" id="UP001209694"/>
    </source>
</evidence>
<dbReference type="Proteomes" id="UP000297352">
    <property type="component" value="Unassembled WGS sequence"/>
</dbReference>
<organism evidence="1 4">
    <name type="scientific">Leptospira levettii</name>
    <dbReference type="NCBI Taxonomy" id="2023178"/>
    <lineage>
        <taxon>Bacteria</taxon>
        <taxon>Pseudomonadati</taxon>
        <taxon>Spirochaetota</taxon>
        <taxon>Spirochaetia</taxon>
        <taxon>Leptospirales</taxon>
        <taxon>Leptospiraceae</taxon>
        <taxon>Leptospira</taxon>
    </lineage>
</organism>